<dbReference type="InterPro" id="IPR029332">
    <property type="entry name" value="PEHE_dom"/>
</dbReference>
<dbReference type="Pfam" id="PF15275">
    <property type="entry name" value="PEHE"/>
    <property type="match status" value="1"/>
</dbReference>
<comment type="caution">
    <text evidence="4">The sequence shown here is derived from an EMBL/GenBank/DDBJ whole genome shotgun (WGS) entry which is preliminary data.</text>
</comment>
<dbReference type="EMBL" id="CADEPI010000277">
    <property type="protein sequence ID" value="CAB3382565.1"/>
    <property type="molecule type" value="Genomic_DNA"/>
</dbReference>
<dbReference type="PANTHER" id="PTHR22443">
    <property type="entry name" value="NON-SPECIFIC LETHAL 1, ISOFORM M"/>
    <property type="match status" value="1"/>
</dbReference>
<feature type="coiled-coil region" evidence="1">
    <location>
        <begin position="94"/>
        <end position="121"/>
    </location>
</feature>
<feature type="domain" description="PEHE" evidence="3">
    <location>
        <begin position="587"/>
        <end position="673"/>
    </location>
</feature>
<feature type="compositionally biased region" description="Basic and acidic residues" evidence="2">
    <location>
        <begin position="495"/>
        <end position="505"/>
    </location>
</feature>
<dbReference type="InterPro" id="IPR026180">
    <property type="entry name" value="NSL1"/>
</dbReference>
<gene>
    <name evidence="4" type="ORF">CLODIP_2_CD02954</name>
</gene>
<feature type="region of interest" description="Disordered" evidence="2">
    <location>
        <begin position="1"/>
        <end position="50"/>
    </location>
</feature>
<evidence type="ECO:0000313" key="5">
    <source>
        <dbReference type="Proteomes" id="UP000494165"/>
    </source>
</evidence>
<feature type="region of interest" description="Disordered" evidence="2">
    <location>
        <begin position="443"/>
        <end position="544"/>
    </location>
</feature>
<dbReference type="AlphaFoldDB" id="A0A8S1DNF3"/>
<feature type="compositionally biased region" description="Low complexity" evidence="2">
    <location>
        <begin position="449"/>
        <end position="461"/>
    </location>
</feature>
<evidence type="ECO:0000259" key="3">
    <source>
        <dbReference type="SMART" id="SM01300"/>
    </source>
</evidence>
<evidence type="ECO:0000256" key="2">
    <source>
        <dbReference type="SAM" id="MobiDB-lite"/>
    </source>
</evidence>
<organism evidence="4 5">
    <name type="scientific">Cloeon dipterum</name>
    <dbReference type="NCBI Taxonomy" id="197152"/>
    <lineage>
        <taxon>Eukaryota</taxon>
        <taxon>Metazoa</taxon>
        <taxon>Ecdysozoa</taxon>
        <taxon>Arthropoda</taxon>
        <taxon>Hexapoda</taxon>
        <taxon>Insecta</taxon>
        <taxon>Pterygota</taxon>
        <taxon>Palaeoptera</taxon>
        <taxon>Ephemeroptera</taxon>
        <taxon>Pisciforma</taxon>
        <taxon>Baetidae</taxon>
        <taxon>Cloeon</taxon>
    </lineage>
</organism>
<name>A0A8S1DNF3_9INSE</name>
<proteinExistence type="predicted"/>
<dbReference type="Gene3D" id="6.10.250.3170">
    <property type="match status" value="1"/>
</dbReference>
<dbReference type="SMART" id="SM01300">
    <property type="entry name" value="PEHE"/>
    <property type="match status" value="1"/>
</dbReference>
<feature type="compositionally biased region" description="Polar residues" evidence="2">
    <location>
        <begin position="1"/>
        <end position="11"/>
    </location>
</feature>
<feature type="region of interest" description="Disordered" evidence="2">
    <location>
        <begin position="644"/>
        <end position="670"/>
    </location>
</feature>
<protein>
    <recommendedName>
        <fullName evidence="3">PEHE domain-containing protein</fullName>
    </recommendedName>
</protein>
<dbReference type="Proteomes" id="UP000494165">
    <property type="component" value="Unassembled WGS sequence"/>
</dbReference>
<sequence length="674" mass="71478">MAPAITATSDSHSVKLDEEGGGQARPAGAHAPLPSPAKSRPAAADEPEPLLSEDDLLQVLKTMEENKGEVLGHLLGLELLEAAGPRADDTEARLLEAVARQQHLQRRLERLQRTVRKKQARNIGLHSSLQIYEMVTTTKALLKARGAALRLHGAAAPDDILDPDHVNGMSQRALASLVKQLSSGGGSGASATVAAALSHEQAAALAGGSGQLGQRLQHVEAAFDSDATASSSGGDSADEAASFPYHNTAKAPIQKRAAWRFARERASAASRWAWLTANIAELEYRIRQLNDYQRQVRSNKGAVSLKDAQGAPGAPEPLASRVAPLDLAAFRKRKLFVPGMLTPKTAKRACSVAAQPPCCRDSCSMPCVLCFPKKGVGGAGGASASDVGGRETLRERAARLDPAVHPVLSANSDVGRSLHMAATLRMPGWQQAQLRTRGLALKRLPRTPADPNAAASGATPAAKRKYNKNSSHANAISAKLRKKAKAKVRTKVKRVGGEGSRDGPSKKGSSGGVRVKKVSCSLEEASQASGGGTGAGASAGSSAAGSQGLLHELRRKKRENSYDIDNIVIPYSMAALTRVEKLEYKEILTPKWRVAQVAVAAKKAVKAPRPSTDESEVEDISDEAVTLRHEPLELEERRKFRCVPQRSAARNKRTDSRAESSGANTPGTECHFLL</sequence>
<feature type="compositionally biased region" description="Basic residues" evidence="2">
    <location>
        <begin position="479"/>
        <end position="494"/>
    </location>
</feature>
<dbReference type="GO" id="GO:0035035">
    <property type="term" value="F:histone acetyltransferase binding"/>
    <property type="evidence" value="ECO:0007669"/>
    <property type="project" value="TreeGrafter"/>
</dbReference>
<reference evidence="4 5" key="1">
    <citation type="submission" date="2020-04" db="EMBL/GenBank/DDBJ databases">
        <authorList>
            <person name="Alioto T."/>
            <person name="Alioto T."/>
            <person name="Gomez Garrido J."/>
        </authorList>
    </citation>
    <scope>NUCLEOTIDE SEQUENCE [LARGE SCALE GENOMIC DNA]</scope>
</reference>
<evidence type="ECO:0000313" key="4">
    <source>
        <dbReference type="EMBL" id="CAB3382565.1"/>
    </source>
</evidence>
<evidence type="ECO:0000256" key="1">
    <source>
        <dbReference type="SAM" id="Coils"/>
    </source>
</evidence>
<keyword evidence="5" id="KW-1185">Reference proteome</keyword>
<dbReference type="OrthoDB" id="6022640at2759"/>
<dbReference type="GO" id="GO:0044545">
    <property type="term" value="C:NSL complex"/>
    <property type="evidence" value="ECO:0007669"/>
    <property type="project" value="TreeGrafter"/>
</dbReference>
<dbReference type="PANTHER" id="PTHR22443:SF18">
    <property type="entry name" value="NON-SPECIFIC LETHAL 1, ISOFORM M"/>
    <property type="match status" value="1"/>
</dbReference>
<keyword evidence="1" id="KW-0175">Coiled coil</keyword>
<accession>A0A8S1DNF3</accession>